<dbReference type="InterPro" id="IPR001478">
    <property type="entry name" value="PDZ"/>
</dbReference>
<name>A0A3D8IN21_9HELI</name>
<keyword evidence="9" id="KW-1185">Reference proteome</keyword>
<evidence type="ECO:0000313" key="8">
    <source>
        <dbReference type="EMBL" id="RDU66296.1"/>
    </source>
</evidence>
<dbReference type="InterPro" id="IPR029045">
    <property type="entry name" value="ClpP/crotonase-like_dom_sf"/>
</dbReference>
<dbReference type="OrthoDB" id="9812068at2"/>
<dbReference type="Gene3D" id="3.90.226.10">
    <property type="entry name" value="2-enoyl-CoA Hydratase, Chain A, domain 1"/>
    <property type="match status" value="1"/>
</dbReference>
<dbReference type="Pfam" id="PF03572">
    <property type="entry name" value="Peptidase_S41"/>
    <property type="match status" value="1"/>
</dbReference>
<gene>
    <name evidence="8" type="ORF">CQA54_07415</name>
</gene>
<proteinExistence type="inferred from homology"/>
<dbReference type="PANTHER" id="PTHR32060">
    <property type="entry name" value="TAIL-SPECIFIC PROTEASE"/>
    <property type="match status" value="1"/>
</dbReference>
<evidence type="ECO:0000313" key="9">
    <source>
        <dbReference type="Proteomes" id="UP000256514"/>
    </source>
</evidence>
<evidence type="ECO:0000259" key="7">
    <source>
        <dbReference type="PROSITE" id="PS50106"/>
    </source>
</evidence>
<dbReference type="CDD" id="cd07560">
    <property type="entry name" value="Peptidase_S41_CPP"/>
    <property type="match status" value="1"/>
</dbReference>
<dbReference type="PROSITE" id="PS50106">
    <property type="entry name" value="PDZ"/>
    <property type="match status" value="1"/>
</dbReference>
<sequence length="428" mass="46909">MKYQKILLLCVCCVLGFGIVFGADNKEQNRLDAHKKLRKVINVIEENYVDEVQIDEIINKAIDGLLSNLDAHSAYLDKKKFDDLRSQTEGEFGGIGITLGMKDGALTVIAPIDDTPAFKAGIKSGDVILKINNETTLNMSIDDAVNLMRGKPKTKLELTLVRSGEPKPIVVQLTRDIIRVESVKVRGIDDANFAYVRVNSFDKNVTLEVKNGLKSLGKVDGIVLDLRSNPGGLLDQAVDLSKLFIKNGVIVSQKGRNKGENIEFKANGSAPYADVPLVVLVNGGSASASEIVAGALQDHKRAVLVGEQTFGKGSVQMVIKLDNDEGIKLTIAKYYLPSGRTIQAVGIQPDVVVYPGNVPENDNNFSLKEADLKRHLKGELEKIQEKAPLDSKNTTKNANFTQEDIYKDIQLKTAIDILKAWNIFKPKQ</sequence>
<evidence type="ECO:0000256" key="2">
    <source>
        <dbReference type="ARBA" id="ARBA00022670"/>
    </source>
</evidence>
<dbReference type="Proteomes" id="UP000256514">
    <property type="component" value="Unassembled WGS sequence"/>
</dbReference>
<protein>
    <submittedName>
        <fullName evidence="8">Peptidase S41</fullName>
    </submittedName>
</protein>
<evidence type="ECO:0000256" key="1">
    <source>
        <dbReference type="ARBA" id="ARBA00009179"/>
    </source>
</evidence>
<organism evidence="8 9">
    <name type="scientific">Helicobacter equorum</name>
    <dbReference type="NCBI Taxonomy" id="361872"/>
    <lineage>
        <taxon>Bacteria</taxon>
        <taxon>Pseudomonadati</taxon>
        <taxon>Campylobacterota</taxon>
        <taxon>Epsilonproteobacteria</taxon>
        <taxon>Campylobacterales</taxon>
        <taxon>Helicobacteraceae</taxon>
        <taxon>Helicobacter</taxon>
    </lineage>
</organism>
<dbReference type="GO" id="GO:0007165">
    <property type="term" value="P:signal transduction"/>
    <property type="evidence" value="ECO:0007669"/>
    <property type="project" value="TreeGrafter"/>
</dbReference>
<dbReference type="FunFam" id="3.90.226.10:FF:000029">
    <property type="entry name" value="Peptidase, S41 family"/>
    <property type="match status" value="1"/>
</dbReference>
<dbReference type="SMART" id="SM00228">
    <property type="entry name" value="PDZ"/>
    <property type="match status" value="1"/>
</dbReference>
<evidence type="ECO:0000256" key="5">
    <source>
        <dbReference type="RuleBase" id="RU004404"/>
    </source>
</evidence>
<dbReference type="PANTHER" id="PTHR32060:SF30">
    <property type="entry name" value="CARBOXY-TERMINAL PROCESSING PROTEASE CTPA"/>
    <property type="match status" value="1"/>
</dbReference>
<dbReference type="SUPFAM" id="SSF50156">
    <property type="entry name" value="PDZ domain-like"/>
    <property type="match status" value="1"/>
</dbReference>
<feature type="domain" description="PDZ" evidence="7">
    <location>
        <begin position="81"/>
        <end position="149"/>
    </location>
</feature>
<dbReference type="GO" id="GO:0004175">
    <property type="term" value="F:endopeptidase activity"/>
    <property type="evidence" value="ECO:0007669"/>
    <property type="project" value="TreeGrafter"/>
</dbReference>
<accession>A0A3D8IN21</accession>
<keyword evidence="3 5" id="KW-0378">Hydrolase</keyword>
<dbReference type="AlphaFoldDB" id="A0A3D8IN21"/>
<dbReference type="GO" id="GO:0030288">
    <property type="term" value="C:outer membrane-bounded periplasmic space"/>
    <property type="evidence" value="ECO:0007669"/>
    <property type="project" value="TreeGrafter"/>
</dbReference>
<dbReference type="GO" id="GO:0008236">
    <property type="term" value="F:serine-type peptidase activity"/>
    <property type="evidence" value="ECO:0007669"/>
    <property type="project" value="UniProtKB-KW"/>
</dbReference>
<dbReference type="Gene3D" id="2.30.42.10">
    <property type="match status" value="1"/>
</dbReference>
<dbReference type="InterPro" id="IPR055210">
    <property type="entry name" value="CtpA/B_N"/>
</dbReference>
<dbReference type="Pfam" id="PF22694">
    <property type="entry name" value="CtpB_N-like"/>
    <property type="match status" value="1"/>
</dbReference>
<evidence type="ECO:0000256" key="6">
    <source>
        <dbReference type="SAM" id="SignalP"/>
    </source>
</evidence>
<dbReference type="Gene3D" id="3.30.750.44">
    <property type="match status" value="1"/>
</dbReference>
<dbReference type="FunFam" id="2.30.42.10:FF:000063">
    <property type="entry name" value="Peptidase, S41 family"/>
    <property type="match status" value="1"/>
</dbReference>
<evidence type="ECO:0000256" key="3">
    <source>
        <dbReference type="ARBA" id="ARBA00022801"/>
    </source>
</evidence>
<feature type="signal peptide" evidence="6">
    <location>
        <begin position="1"/>
        <end position="22"/>
    </location>
</feature>
<dbReference type="NCBIfam" id="TIGR00225">
    <property type="entry name" value="prc"/>
    <property type="match status" value="1"/>
</dbReference>
<dbReference type="EMBL" id="NXLT01000007">
    <property type="protein sequence ID" value="RDU66296.1"/>
    <property type="molecule type" value="Genomic_DNA"/>
</dbReference>
<keyword evidence="2 5" id="KW-0645">Protease</keyword>
<dbReference type="SUPFAM" id="SSF52096">
    <property type="entry name" value="ClpP/crotonase"/>
    <property type="match status" value="1"/>
</dbReference>
<dbReference type="InterPro" id="IPR004447">
    <property type="entry name" value="Peptidase_S41A"/>
</dbReference>
<reference evidence="8 9" key="1">
    <citation type="submission" date="2018-04" db="EMBL/GenBank/DDBJ databases">
        <title>Novel Campyloabacter and Helicobacter Species and Strains.</title>
        <authorList>
            <person name="Mannion A.J."/>
            <person name="Shen Z."/>
            <person name="Fox J.G."/>
        </authorList>
    </citation>
    <scope>NUCLEOTIDE SEQUENCE [LARGE SCALE GENOMIC DNA]</scope>
    <source>
        <strain evidence="8 9">MIT 12-6600</strain>
    </source>
</reference>
<dbReference type="InterPro" id="IPR036034">
    <property type="entry name" value="PDZ_sf"/>
</dbReference>
<dbReference type="InterPro" id="IPR005151">
    <property type="entry name" value="Tail-specific_protease"/>
</dbReference>
<comment type="similarity">
    <text evidence="1 5">Belongs to the peptidase S41A family.</text>
</comment>
<dbReference type="Pfam" id="PF17820">
    <property type="entry name" value="PDZ_6"/>
    <property type="match status" value="1"/>
</dbReference>
<dbReference type="InterPro" id="IPR041489">
    <property type="entry name" value="PDZ_6"/>
</dbReference>
<dbReference type="SMART" id="SM00245">
    <property type="entry name" value="TSPc"/>
    <property type="match status" value="1"/>
</dbReference>
<keyword evidence="6" id="KW-0732">Signal</keyword>
<dbReference type="CDD" id="cd06782">
    <property type="entry name" value="cpPDZ_CPP-like"/>
    <property type="match status" value="1"/>
</dbReference>
<dbReference type="GO" id="GO:0006508">
    <property type="term" value="P:proteolysis"/>
    <property type="evidence" value="ECO:0007669"/>
    <property type="project" value="UniProtKB-KW"/>
</dbReference>
<keyword evidence="4 5" id="KW-0720">Serine protease</keyword>
<comment type="caution">
    <text evidence="8">The sequence shown here is derived from an EMBL/GenBank/DDBJ whole genome shotgun (WGS) entry which is preliminary data.</text>
</comment>
<evidence type="ECO:0000256" key="4">
    <source>
        <dbReference type="ARBA" id="ARBA00022825"/>
    </source>
</evidence>
<feature type="chain" id="PRO_5017723033" evidence="6">
    <location>
        <begin position="23"/>
        <end position="428"/>
    </location>
</feature>